<dbReference type="EMBL" id="BAAAGX010000016">
    <property type="protein sequence ID" value="GAA0252895.1"/>
    <property type="molecule type" value="Genomic_DNA"/>
</dbReference>
<evidence type="ECO:0008006" key="3">
    <source>
        <dbReference type="Google" id="ProtNLM"/>
    </source>
</evidence>
<proteinExistence type="predicted"/>
<sequence length="109" mass="11999">MQAPSIPGTHDRTVPSLRLRQILRTYCWNFDPSGIADLRASLDDGHYTWLRDELARAMAGCSEVSGWWRESVGEFGGSAAAAQRDLWRRLFPGQPEPDPAIVDAASDAG</sequence>
<dbReference type="Proteomes" id="UP001500967">
    <property type="component" value="Unassembled WGS sequence"/>
</dbReference>
<organism evidence="1 2">
    <name type="scientific">Cryptosporangium japonicum</name>
    <dbReference type="NCBI Taxonomy" id="80872"/>
    <lineage>
        <taxon>Bacteria</taxon>
        <taxon>Bacillati</taxon>
        <taxon>Actinomycetota</taxon>
        <taxon>Actinomycetes</taxon>
        <taxon>Cryptosporangiales</taxon>
        <taxon>Cryptosporangiaceae</taxon>
        <taxon>Cryptosporangium</taxon>
    </lineage>
</organism>
<evidence type="ECO:0000313" key="1">
    <source>
        <dbReference type="EMBL" id="GAA0252895.1"/>
    </source>
</evidence>
<accession>A0ABN0UJS5</accession>
<keyword evidence="2" id="KW-1185">Reference proteome</keyword>
<comment type="caution">
    <text evidence="1">The sequence shown here is derived from an EMBL/GenBank/DDBJ whole genome shotgun (WGS) entry which is preliminary data.</text>
</comment>
<evidence type="ECO:0000313" key="2">
    <source>
        <dbReference type="Proteomes" id="UP001500967"/>
    </source>
</evidence>
<name>A0ABN0UJS5_9ACTN</name>
<gene>
    <name evidence="1" type="ORF">GCM10009539_42590</name>
</gene>
<protein>
    <recommendedName>
        <fullName evidence="3">CdiI immunity protein domain-containing protein</fullName>
    </recommendedName>
</protein>
<reference evidence="1 2" key="1">
    <citation type="journal article" date="2019" name="Int. J. Syst. Evol. Microbiol.">
        <title>The Global Catalogue of Microorganisms (GCM) 10K type strain sequencing project: providing services to taxonomists for standard genome sequencing and annotation.</title>
        <authorList>
            <consortium name="The Broad Institute Genomics Platform"/>
            <consortium name="The Broad Institute Genome Sequencing Center for Infectious Disease"/>
            <person name="Wu L."/>
            <person name="Ma J."/>
        </authorList>
    </citation>
    <scope>NUCLEOTIDE SEQUENCE [LARGE SCALE GENOMIC DNA]</scope>
    <source>
        <strain evidence="1 2">JCM 10425</strain>
    </source>
</reference>